<keyword evidence="3" id="KW-0472">Membrane</keyword>
<dbReference type="Gene3D" id="2.10.25.10">
    <property type="entry name" value="Laminin"/>
    <property type="match status" value="1"/>
</dbReference>
<keyword evidence="3" id="KW-0812">Transmembrane</keyword>
<evidence type="ECO:0000313" key="7">
    <source>
        <dbReference type="EnsemblMetazoa" id="CapteP206986"/>
    </source>
</evidence>
<dbReference type="Gene3D" id="2.170.140.10">
    <property type="entry name" value="Chitin binding domain"/>
    <property type="match status" value="1"/>
</dbReference>
<keyword evidence="3" id="KW-1133">Transmembrane helix</keyword>
<evidence type="ECO:0000259" key="4">
    <source>
        <dbReference type="PROSITE" id="PS50026"/>
    </source>
</evidence>
<dbReference type="Pfam" id="PF01607">
    <property type="entry name" value="CBM_14"/>
    <property type="match status" value="1"/>
</dbReference>
<dbReference type="HOGENOM" id="CLU_834826_0_0_1"/>
<dbReference type="OrthoDB" id="6020543at2759"/>
<dbReference type="EMBL" id="AMQN01001037">
    <property type="status" value="NOT_ANNOTATED_CDS"/>
    <property type="molecule type" value="Genomic_DNA"/>
</dbReference>
<dbReference type="EMBL" id="KB298688">
    <property type="protein sequence ID" value="ELU08911.1"/>
    <property type="molecule type" value="Genomic_DNA"/>
</dbReference>
<feature type="compositionally biased region" description="Polar residues" evidence="2">
    <location>
        <begin position="138"/>
        <end position="161"/>
    </location>
</feature>
<comment type="caution">
    <text evidence="1">Lacks conserved residue(s) required for the propagation of feature annotation.</text>
</comment>
<feature type="compositionally biased region" description="Low complexity" evidence="2">
    <location>
        <begin position="117"/>
        <end position="137"/>
    </location>
</feature>
<gene>
    <name evidence="6" type="ORF">CAPTEDRAFT_206986</name>
</gene>
<dbReference type="PROSITE" id="PS50940">
    <property type="entry name" value="CHIT_BIND_II"/>
    <property type="match status" value="1"/>
</dbReference>
<keyword evidence="1" id="KW-0245">EGF-like domain</keyword>
<reference evidence="6 8" key="2">
    <citation type="journal article" date="2013" name="Nature">
        <title>Insights into bilaterian evolution from three spiralian genomes.</title>
        <authorList>
            <person name="Simakov O."/>
            <person name="Marletaz F."/>
            <person name="Cho S.J."/>
            <person name="Edsinger-Gonzales E."/>
            <person name="Havlak P."/>
            <person name="Hellsten U."/>
            <person name="Kuo D.H."/>
            <person name="Larsson T."/>
            <person name="Lv J."/>
            <person name="Arendt D."/>
            <person name="Savage R."/>
            <person name="Osoegawa K."/>
            <person name="de Jong P."/>
            <person name="Grimwood J."/>
            <person name="Chapman J.A."/>
            <person name="Shapiro H."/>
            <person name="Aerts A."/>
            <person name="Otillar R.P."/>
            <person name="Terry A.Y."/>
            <person name="Boore J.L."/>
            <person name="Grigoriev I.V."/>
            <person name="Lindberg D.R."/>
            <person name="Seaver E.C."/>
            <person name="Weisblat D.A."/>
            <person name="Putnam N.H."/>
            <person name="Rokhsar D.S."/>
        </authorList>
    </citation>
    <scope>NUCLEOTIDE SEQUENCE</scope>
    <source>
        <strain evidence="6 8">I ESC-2004</strain>
    </source>
</reference>
<accession>R7UZP1</accession>
<name>R7UZP1_CAPTE</name>
<proteinExistence type="predicted"/>
<dbReference type="Pfam" id="PF00008">
    <property type="entry name" value="EGF"/>
    <property type="match status" value="1"/>
</dbReference>
<dbReference type="GO" id="GO:0008061">
    <property type="term" value="F:chitin binding"/>
    <property type="evidence" value="ECO:0007669"/>
    <property type="project" value="InterPro"/>
</dbReference>
<evidence type="ECO:0000313" key="6">
    <source>
        <dbReference type="EMBL" id="ELU08911.1"/>
    </source>
</evidence>
<dbReference type="AlphaFoldDB" id="R7UZP1"/>
<feature type="domain" description="Chitin-binding type-2" evidence="5">
    <location>
        <begin position="262"/>
        <end position="319"/>
    </location>
</feature>
<dbReference type="CDD" id="cd00054">
    <property type="entry name" value="EGF_CA"/>
    <property type="match status" value="1"/>
</dbReference>
<protein>
    <recommendedName>
        <fullName evidence="9">Chitin-binding type-2 domain-containing protein</fullName>
    </recommendedName>
</protein>
<feature type="region of interest" description="Disordered" evidence="2">
    <location>
        <begin position="1"/>
        <end position="51"/>
    </location>
</feature>
<dbReference type="InterPro" id="IPR036508">
    <property type="entry name" value="Chitin-bd_dom_sf"/>
</dbReference>
<evidence type="ECO:0000259" key="5">
    <source>
        <dbReference type="PROSITE" id="PS50940"/>
    </source>
</evidence>
<dbReference type="SMART" id="SM00494">
    <property type="entry name" value="ChtBD2"/>
    <property type="match status" value="1"/>
</dbReference>
<dbReference type="EnsemblMetazoa" id="CapteT206986">
    <property type="protein sequence ID" value="CapteP206986"/>
    <property type="gene ID" value="CapteG206986"/>
</dbReference>
<sequence>MTDNRVSPAEDDCTVSGENMKTGRPPTAHRYTSSPGGRRGSRPQSSKAKSKLSRRGACLLITCSMQVVITCIGIAIYFALIGSGKDMLSKVTSKVAPTTTMINPEVTFGPQEATDGTSVVTTRSSSETTENEQQTTEPRSSSVTTKVETTPKQSSTNNGMVASTLGPPITTDGMTTKSQHTTEIGTTTDVMDITTDVMDTTEEPETTESTDSPITTPFTDPCLSDPCQNGGTCVDLLNGTFVCACPVSCPCVDMGVLCEIDPFDCRVGPTQRAHPGNCERYVWCVNGRSMSLLCPKGLFFDPQLGRCGPWYSVLDKCVLGYDELTTAVPKTIR</sequence>
<dbReference type="SUPFAM" id="SSF57196">
    <property type="entry name" value="EGF/Laminin"/>
    <property type="match status" value="1"/>
</dbReference>
<organism evidence="6">
    <name type="scientific">Capitella teleta</name>
    <name type="common">Polychaete worm</name>
    <dbReference type="NCBI Taxonomy" id="283909"/>
    <lineage>
        <taxon>Eukaryota</taxon>
        <taxon>Metazoa</taxon>
        <taxon>Spiralia</taxon>
        <taxon>Lophotrochozoa</taxon>
        <taxon>Annelida</taxon>
        <taxon>Polychaeta</taxon>
        <taxon>Sedentaria</taxon>
        <taxon>Scolecida</taxon>
        <taxon>Capitellidae</taxon>
        <taxon>Capitella</taxon>
    </lineage>
</organism>
<feature type="domain" description="EGF-like" evidence="4">
    <location>
        <begin position="218"/>
        <end position="250"/>
    </location>
</feature>
<feature type="transmembrane region" description="Helical" evidence="3">
    <location>
        <begin position="57"/>
        <end position="80"/>
    </location>
</feature>
<evidence type="ECO:0000256" key="1">
    <source>
        <dbReference type="PROSITE-ProRule" id="PRU00076"/>
    </source>
</evidence>
<dbReference type="InterPro" id="IPR000742">
    <property type="entry name" value="EGF"/>
</dbReference>
<feature type="region of interest" description="Disordered" evidence="2">
    <location>
        <begin position="105"/>
        <end position="180"/>
    </location>
</feature>
<evidence type="ECO:0000256" key="2">
    <source>
        <dbReference type="SAM" id="MobiDB-lite"/>
    </source>
</evidence>
<dbReference type="SUPFAM" id="SSF57625">
    <property type="entry name" value="Invertebrate chitin-binding proteins"/>
    <property type="match status" value="1"/>
</dbReference>
<dbReference type="PROSITE" id="PS50026">
    <property type="entry name" value="EGF_3"/>
    <property type="match status" value="1"/>
</dbReference>
<dbReference type="Proteomes" id="UP000014760">
    <property type="component" value="Unassembled WGS sequence"/>
</dbReference>
<evidence type="ECO:0008006" key="9">
    <source>
        <dbReference type="Google" id="ProtNLM"/>
    </source>
</evidence>
<keyword evidence="8" id="KW-1185">Reference proteome</keyword>
<dbReference type="GO" id="GO:0005576">
    <property type="term" value="C:extracellular region"/>
    <property type="evidence" value="ECO:0007669"/>
    <property type="project" value="InterPro"/>
</dbReference>
<evidence type="ECO:0000313" key="8">
    <source>
        <dbReference type="Proteomes" id="UP000014760"/>
    </source>
</evidence>
<reference evidence="7" key="3">
    <citation type="submission" date="2015-06" db="UniProtKB">
        <authorList>
            <consortium name="EnsemblMetazoa"/>
        </authorList>
    </citation>
    <scope>IDENTIFICATION</scope>
</reference>
<dbReference type="InterPro" id="IPR002557">
    <property type="entry name" value="Chitin-bd_dom"/>
</dbReference>
<evidence type="ECO:0000256" key="3">
    <source>
        <dbReference type="SAM" id="Phobius"/>
    </source>
</evidence>
<reference evidence="8" key="1">
    <citation type="submission" date="2012-12" db="EMBL/GenBank/DDBJ databases">
        <authorList>
            <person name="Hellsten U."/>
            <person name="Grimwood J."/>
            <person name="Chapman J.A."/>
            <person name="Shapiro H."/>
            <person name="Aerts A."/>
            <person name="Otillar R.P."/>
            <person name="Terry A.Y."/>
            <person name="Boore J.L."/>
            <person name="Simakov O."/>
            <person name="Marletaz F."/>
            <person name="Cho S.-J."/>
            <person name="Edsinger-Gonzales E."/>
            <person name="Havlak P."/>
            <person name="Kuo D.-H."/>
            <person name="Larsson T."/>
            <person name="Lv J."/>
            <person name="Arendt D."/>
            <person name="Savage R."/>
            <person name="Osoegawa K."/>
            <person name="de Jong P."/>
            <person name="Lindberg D.R."/>
            <person name="Seaver E.C."/>
            <person name="Weisblat D.A."/>
            <person name="Putnam N.H."/>
            <person name="Grigoriev I.V."/>
            <person name="Rokhsar D.S."/>
        </authorList>
    </citation>
    <scope>NUCLEOTIDE SEQUENCE</scope>
    <source>
        <strain evidence="8">I ESC-2004</strain>
    </source>
</reference>